<dbReference type="SUPFAM" id="SSF51055">
    <property type="entry name" value="Carbohydrate binding domain"/>
    <property type="match status" value="1"/>
</dbReference>
<evidence type="ECO:0000313" key="3">
    <source>
        <dbReference type="Proteomes" id="UP000281431"/>
    </source>
</evidence>
<dbReference type="Proteomes" id="UP000281431">
    <property type="component" value="Unassembled WGS sequence"/>
</dbReference>
<organism evidence="2 3">
    <name type="scientific">Natrarchaeobius chitinivorans</name>
    <dbReference type="NCBI Taxonomy" id="1679083"/>
    <lineage>
        <taxon>Archaea</taxon>
        <taxon>Methanobacteriati</taxon>
        <taxon>Methanobacteriota</taxon>
        <taxon>Stenosarchaea group</taxon>
        <taxon>Halobacteria</taxon>
        <taxon>Halobacteriales</taxon>
        <taxon>Natrialbaceae</taxon>
        <taxon>Natrarchaeobius</taxon>
    </lineage>
</organism>
<dbReference type="GO" id="GO:0005975">
    <property type="term" value="P:carbohydrate metabolic process"/>
    <property type="evidence" value="ECO:0007669"/>
    <property type="project" value="InterPro"/>
</dbReference>
<dbReference type="CDD" id="cd12215">
    <property type="entry name" value="ChiC_BD"/>
    <property type="match status" value="1"/>
</dbReference>
<evidence type="ECO:0000256" key="1">
    <source>
        <dbReference type="SAM" id="MobiDB-lite"/>
    </source>
</evidence>
<dbReference type="GO" id="GO:0004553">
    <property type="term" value="F:hydrolase activity, hydrolyzing O-glycosyl compounds"/>
    <property type="evidence" value="ECO:0007669"/>
    <property type="project" value="InterPro"/>
</dbReference>
<evidence type="ECO:0008006" key="4">
    <source>
        <dbReference type="Google" id="ProtNLM"/>
    </source>
</evidence>
<protein>
    <recommendedName>
        <fullName evidence="4">Chitin-binding type-3 domain-containing protein</fullName>
    </recommendedName>
</protein>
<sequence>MRRRTDGSSDSENSSPTGNLRRSRSSYPTWRSDETYHGGDRVTHDWSVWEAQWWTRG</sequence>
<comment type="caution">
    <text evidence="2">The sequence shown here is derived from an EMBL/GenBank/DDBJ whole genome shotgun (WGS) entry which is preliminary data.</text>
</comment>
<reference evidence="2 3" key="1">
    <citation type="submission" date="2018-10" db="EMBL/GenBank/DDBJ databases">
        <title>Natrarchaeobius chitinivorans gen. nov., sp. nov., and Natrarchaeobius haloalkaliphilus sp. nov., alkaliphilic, chitin-utilizing haloarchaea from hypersaline alkaline lakes.</title>
        <authorList>
            <person name="Sorokin D.Y."/>
            <person name="Elcheninov A.G."/>
            <person name="Kostrikina N.A."/>
            <person name="Bale N.J."/>
            <person name="Sinninghe Damste J.S."/>
            <person name="Khijniak T.V."/>
            <person name="Kublanov I.V."/>
            <person name="Toshchakov S.V."/>
        </authorList>
    </citation>
    <scope>NUCLEOTIDE SEQUENCE [LARGE SCALE GENOMIC DNA]</scope>
    <source>
        <strain evidence="2 3">AArcht7</strain>
    </source>
</reference>
<gene>
    <name evidence="2" type="ORF">EA472_06150</name>
</gene>
<proteinExistence type="predicted"/>
<feature type="region of interest" description="Disordered" evidence="1">
    <location>
        <begin position="1"/>
        <end position="40"/>
    </location>
</feature>
<dbReference type="GO" id="GO:0030246">
    <property type="term" value="F:carbohydrate binding"/>
    <property type="evidence" value="ECO:0007669"/>
    <property type="project" value="InterPro"/>
</dbReference>
<dbReference type="InterPro" id="IPR036573">
    <property type="entry name" value="CBM_sf_5/12"/>
</dbReference>
<name>A0A3N6PRG2_NATCH</name>
<dbReference type="EMBL" id="REFZ01000003">
    <property type="protein sequence ID" value="RQH02036.1"/>
    <property type="molecule type" value="Genomic_DNA"/>
</dbReference>
<keyword evidence="3" id="KW-1185">Reference proteome</keyword>
<dbReference type="AlphaFoldDB" id="A0A3N6PRG2"/>
<accession>A0A3N6PRG2</accession>
<feature type="compositionally biased region" description="Basic and acidic residues" evidence="1">
    <location>
        <begin position="31"/>
        <end position="40"/>
    </location>
</feature>
<evidence type="ECO:0000313" key="2">
    <source>
        <dbReference type="EMBL" id="RQH02036.1"/>
    </source>
</evidence>
<dbReference type="Gene3D" id="2.10.10.20">
    <property type="entry name" value="Carbohydrate-binding module superfamily 5/12"/>
    <property type="match status" value="1"/>
</dbReference>
<dbReference type="GO" id="GO:0005576">
    <property type="term" value="C:extracellular region"/>
    <property type="evidence" value="ECO:0007669"/>
    <property type="project" value="InterPro"/>
</dbReference>
<feature type="compositionally biased region" description="Polar residues" evidence="1">
    <location>
        <begin position="8"/>
        <end position="29"/>
    </location>
</feature>